<dbReference type="EMBL" id="JAAKZV010000250">
    <property type="protein sequence ID" value="NGN69009.1"/>
    <property type="molecule type" value="Genomic_DNA"/>
</dbReference>
<dbReference type="RefSeq" id="WP_165243520.1">
    <property type="nucleotide sequence ID" value="NZ_JAAKZV010000250.1"/>
</dbReference>
<dbReference type="InterPro" id="IPR027417">
    <property type="entry name" value="P-loop_NTPase"/>
</dbReference>
<sequence>MPPTAPGQERDRAPQAIYLITGISAAGKSTVAQLLTEQLPRAVHVRGDVFRRMVVTGRAEMTPDPTAEAERQLNLRHRLTAKVADEYFAAGFSVVAQDIILGEHLPRMTRLIRGRPLHVIVLAPGPTTIAVREARRTKSGYGGGWSVTALDQALRKDTPRIGLWLDNSEQHPQETVAEILQLSRPLGEGDDGV</sequence>
<gene>
    <name evidence="1" type="ORF">G5C51_34615</name>
</gene>
<evidence type="ECO:0000313" key="1">
    <source>
        <dbReference type="EMBL" id="NGN69009.1"/>
    </source>
</evidence>
<accession>A0A6G4U9V3</accession>
<name>A0A6G4U9V3_9ACTN</name>
<organism evidence="1 2">
    <name type="scientific">Streptomyces coryli</name>
    <dbReference type="NCBI Taxonomy" id="1128680"/>
    <lineage>
        <taxon>Bacteria</taxon>
        <taxon>Bacillati</taxon>
        <taxon>Actinomycetota</taxon>
        <taxon>Actinomycetes</taxon>
        <taxon>Kitasatosporales</taxon>
        <taxon>Streptomycetaceae</taxon>
        <taxon>Streptomyces</taxon>
    </lineage>
</organism>
<keyword evidence="2" id="KW-1185">Reference proteome</keyword>
<dbReference type="Proteomes" id="UP000481583">
    <property type="component" value="Unassembled WGS sequence"/>
</dbReference>
<reference evidence="1 2" key="1">
    <citation type="submission" date="2020-02" db="EMBL/GenBank/DDBJ databases">
        <title>Whole-genome analyses of novel actinobacteria.</title>
        <authorList>
            <person name="Sahin N."/>
        </authorList>
    </citation>
    <scope>NUCLEOTIDE SEQUENCE [LARGE SCALE GENOMIC DNA]</scope>
    <source>
        <strain evidence="1 2">A7024</strain>
    </source>
</reference>
<protein>
    <submittedName>
        <fullName evidence="1">AAA family ATPase</fullName>
    </submittedName>
</protein>
<evidence type="ECO:0000313" key="2">
    <source>
        <dbReference type="Proteomes" id="UP000481583"/>
    </source>
</evidence>
<dbReference type="Pfam" id="PF13671">
    <property type="entry name" value="AAA_33"/>
    <property type="match status" value="1"/>
</dbReference>
<comment type="caution">
    <text evidence="1">The sequence shown here is derived from an EMBL/GenBank/DDBJ whole genome shotgun (WGS) entry which is preliminary data.</text>
</comment>
<dbReference type="Gene3D" id="3.40.50.300">
    <property type="entry name" value="P-loop containing nucleotide triphosphate hydrolases"/>
    <property type="match status" value="1"/>
</dbReference>
<dbReference type="SUPFAM" id="SSF52540">
    <property type="entry name" value="P-loop containing nucleoside triphosphate hydrolases"/>
    <property type="match status" value="1"/>
</dbReference>
<proteinExistence type="predicted"/>
<dbReference type="AlphaFoldDB" id="A0A6G4U9V3"/>